<dbReference type="EMBL" id="NCUT01000029">
    <property type="protein sequence ID" value="ORO71099.1"/>
    <property type="molecule type" value="Genomic_DNA"/>
</dbReference>
<reference evidence="1 2" key="1">
    <citation type="journal article" date="2016" name="Eur. J. Clin. Microbiol. Infect. Dis.">
        <title>Whole genome sequencing as a tool for phylogenetic analysis of clinical strains of Mitis group streptococci.</title>
        <authorList>
            <person name="Rasmussen L.H."/>
            <person name="Dargis R."/>
            <person name="Hojholt K."/>
            <person name="Christensen J.J."/>
            <person name="Skovgaard O."/>
            <person name="Justesen U.S."/>
            <person name="Rosenvinge F.S."/>
            <person name="Moser C."/>
            <person name="Lukjancenko O."/>
            <person name="Rasmussen S."/>
            <person name="Nielsen X.C."/>
        </authorList>
    </citation>
    <scope>NUCLEOTIDE SEQUENCE [LARGE SCALE GENOMIC DNA]</scope>
    <source>
        <strain evidence="1 2">B_007274_11</strain>
    </source>
</reference>
<dbReference type="RefSeq" id="WP_084849818.1">
    <property type="nucleotide sequence ID" value="NZ_NCUI01000024.1"/>
</dbReference>
<proteinExistence type="predicted"/>
<organism evidence="1 2">
    <name type="scientific">Streptococcus oralis subsp. oralis</name>
    <dbReference type="NCBI Taxonomy" id="1891914"/>
    <lineage>
        <taxon>Bacteria</taxon>
        <taxon>Bacillati</taxon>
        <taxon>Bacillota</taxon>
        <taxon>Bacilli</taxon>
        <taxon>Lactobacillales</taxon>
        <taxon>Streptococcaceae</taxon>
        <taxon>Streptococcus</taxon>
    </lineage>
</organism>
<dbReference type="AlphaFoldDB" id="A0A1X1GPH8"/>
<dbReference type="Proteomes" id="UP000193160">
    <property type="component" value="Unassembled WGS sequence"/>
</dbReference>
<comment type="caution">
    <text evidence="1">The sequence shown here is derived from an EMBL/GenBank/DDBJ whole genome shotgun (WGS) entry which is preliminary data.</text>
</comment>
<keyword evidence="2" id="KW-1185">Reference proteome</keyword>
<evidence type="ECO:0000313" key="1">
    <source>
        <dbReference type="EMBL" id="ORO71099.1"/>
    </source>
</evidence>
<gene>
    <name evidence="1" type="ORF">B7712_07805</name>
</gene>
<accession>A0A1X1GPH8</accession>
<name>A0A1X1GPH8_STROR</name>
<sequence length="333" mass="38702">MVNVSFYMSVNDFKNNKLNNNSSINCTDKDFIRYLINLGAFSNARLSFNGIKFYFSLVKMAIKEKNGIFEITDDYYNAEATIKTAISYFIGSMTAYAIAEKVHKVPLLFHLKDPIIKNITRYKGYNNKSPDYFGLKDFDFSTPILIEAKGTYRSNLATSTAFKAKDQVNAIRSIDFTNSLIKITNFDRHVVGAYFKKRELNICDIDPSDTGSITYIFDAESEILMYYKNIMFLILFKYNSSKTITLNNNKYIIVEFEGYNIGLNCFIFDILKEYFIIDESEKFYINFKDLRYKNETDLFETVFNYSSEIYNSYENHLQEDSSISLGRDGIIVF</sequence>
<evidence type="ECO:0000313" key="2">
    <source>
        <dbReference type="Proteomes" id="UP000193160"/>
    </source>
</evidence>
<protein>
    <submittedName>
        <fullName evidence="1">Uncharacterized protein</fullName>
    </submittedName>
</protein>